<name>A0A9P6GZN0_9MICR</name>
<feature type="transmembrane region" description="Helical" evidence="1">
    <location>
        <begin position="7"/>
        <end position="24"/>
    </location>
</feature>
<evidence type="ECO:0000313" key="3">
    <source>
        <dbReference type="Proteomes" id="UP000740883"/>
    </source>
</evidence>
<dbReference type="EMBL" id="SBJO01000303">
    <property type="protein sequence ID" value="KAF9761579.1"/>
    <property type="molecule type" value="Genomic_DNA"/>
</dbReference>
<feature type="transmembrane region" description="Helical" evidence="1">
    <location>
        <begin position="95"/>
        <end position="114"/>
    </location>
</feature>
<keyword evidence="1" id="KW-1133">Transmembrane helix</keyword>
<comment type="caution">
    <text evidence="2">The sequence shown here is derived from an EMBL/GenBank/DDBJ whole genome shotgun (WGS) entry which is preliminary data.</text>
</comment>
<proteinExistence type="predicted"/>
<reference evidence="2 3" key="1">
    <citation type="journal article" date="2020" name="Genome Biol. Evol.">
        <title>Comparative genomics of strictly vertically transmitted, feminizing microsporidia endosymbionts of amphipod crustaceans.</title>
        <authorList>
            <person name="Cormier A."/>
            <person name="Chebbi M.A."/>
            <person name="Giraud I."/>
            <person name="Wattier R."/>
            <person name="Teixeira M."/>
            <person name="Gilbert C."/>
            <person name="Rigaud T."/>
            <person name="Cordaux R."/>
        </authorList>
    </citation>
    <scope>NUCLEOTIDE SEQUENCE [LARGE SCALE GENOMIC DNA]</scope>
    <source>
        <strain evidence="2 3">Ou3-Ou53</strain>
    </source>
</reference>
<evidence type="ECO:0000313" key="2">
    <source>
        <dbReference type="EMBL" id="KAF9761579.1"/>
    </source>
</evidence>
<sequence>MNKYTGYISKLLLFLIVESGIIIQKEIYTTPILILCGATAIYHVLVMIYFFVRSEQYRTTFLRKTYKPSTRLLFFLFFIEFASLIAFYLMVREYIWFILILVFILIIVDFLLFYQHSSRKTVQLEKNEEFFKICFLQQDYREENVLCLRRGELVQVVDKKGDKIEVRRSDGKKFLIPQDIVDDKLDLYL</sequence>
<organism evidence="2 3">
    <name type="scientific">Nosema granulosis</name>
    <dbReference type="NCBI Taxonomy" id="83296"/>
    <lineage>
        <taxon>Eukaryota</taxon>
        <taxon>Fungi</taxon>
        <taxon>Fungi incertae sedis</taxon>
        <taxon>Microsporidia</taxon>
        <taxon>Nosematidae</taxon>
        <taxon>Nosema</taxon>
    </lineage>
</organism>
<keyword evidence="3" id="KW-1185">Reference proteome</keyword>
<feature type="transmembrane region" description="Helical" evidence="1">
    <location>
        <begin position="72"/>
        <end position="89"/>
    </location>
</feature>
<dbReference type="AlphaFoldDB" id="A0A9P6GZN0"/>
<gene>
    <name evidence="2" type="ORF">NGRA_2549</name>
</gene>
<accession>A0A9P6GZN0</accession>
<keyword evidence="1" id="KW-0812">Transmembrane</keyword>
<evidence type="ECO:0000256" key="1">
    <source>
        <dbReference type="SAM" id="Phobius"/>
    </source>
</evidence>
<keyword evidence="1" id="KW-0472">Membrane</keyword>
<feature type="transmembrane region" description="Helical" evidence="1">
    <location>
        <begin position="30"/>
        <end position="52"/>
    </location>
</feature>
<dbReference type="OrthoDB" id="2188462at2759"/>
<protein>
    <submittedName>
        <fullName evidence="2">Uncharacterized protein</fullName>
    </submittedName>
</protein>
<dbReference type="Proteomes" id="UP000740883">
    <property type="component" value="Unassembled WGS sequence"/>
</dbReference>